<dbReference type="FunFam" id="3.40.1030.10:FF:000005">
    <property type="entry name" value="Anthranilate phosphoribosyltransferase"/>
    <property type="match status" value="1"/>
</dbReference>
<dbReference type="EMBL" id="JAXUIC010000003">
    <property type="protein sequence ID" value="KAK4597960.1"/>
    <property type="molecule type" value="Genomic_DNA"/>
</dbReference>
<dbReference type="Proteomes" id="UP001324115">
    <property type="component" value="Unassembled WGS sequence"/>
</dbReference>
<dbReference type="GO" id="GO:0005829">
    <property type="term" value="C:cytosol"/>
    <property type="evidence" value="ECO:0007669"/>
    <property type="project" value="TreeGrafter"/>
</dbReference>
<dbReference type="InterPro" id="IPR035902">
    <property type="entry name" value="Nuc_phospho_transferase"/>
</dbReference>
<evidence type="ECO:0000313" key="4">
    <source>
        <dbReference type="Proteomes" id="UP001324115"/>
    </source>
</evidence>
<keyword evidence="1" id="KW-0328">Glycosyltransferase</keyword>
<dbReference type="PANTHER" id="PTHR11922">
    <property type="entry name" value="GMP SYNTHASE-RELATED"/>
    <property type="match status" value="1"/>
</dbReference>
<comment type="caution">
    <text evidence="3">The sequence shown here is derived from an EMBL/GenBank/DDBJ whole genome shotgun (WGS) entry which is preliminary data.</text>
</comment>
<gene>
    <name evidence="3" type="ORF">RGQ29_015468</name>
</gene>
<reference evidence="3 4" key="1">
    <citation type="journal article" date="2023" name="G3 (Bethesda)">
        <title>A haplotype-resolved chromosome-scale genome for Quercus rubra L. provides insights into the genetics of adaptive traits for red oak species.</title>
        <authorList>
            <person name="Kapoor B."/>
            <person name="Jenkins J."/>
            <person name="Schmutz J."/>
            <person name="Zhebentyayeva T."/>
            <person name="Kuelheim C."/>
            <person name="Coggeshall M."/>
            <person name="Heim C."/>
            <person name="Lasky J.R."/>
            <person name="Leites L."/>
            <person name="Islam-Faridi N."/>
            <person name="Romero-Severson J."/>
            <person name="DeLeo V.L."/>
            <person name="Lucas S.M."/>
            <person name="Lazic D."/>
            <person name="Gailing O."/>
            <person name="Carlson J."/>
            <person name="Staton M."/>
        </authorList>
    </citation>
    <scope>NUCLEOTIDE SEQUENCE [LARGE SCALE GENOMIC DNA]</scope>
    <source>
        <strain evidence="3">Pseudo-F2</strain>
    </source>
</reference>
<keyword evidence="4" id="KW-1185">Reference proteome</keyword>
<sequence>MKALLNPEFSFSSISQFHTNKLRNSTHSPNQTSLRFPSKYRIGRGACLVVKAALDSAIMDQLGLSESDIRNPSVSTSYRSSKLPKPNQTLLDAQARVCTGPTQTRPLSEEQAFKVFDTILRSAKGELKDEYKISRAQLGAFFAAMTIRANAFPEATQWSEGEKLAINTFWPLLVRVLPPDIIFIADPEGSIMGLGNSIGPQYVGNCATEMRLVGALREVLAGGHLGYEEVQGQRMNRETDRELKAYCLAFDDELGPPPVADVRSLTHYGEPYDGNTRYFRSTLFVAAVRSCYGESCLLHGVEWMPPKEGITEEQMLKFMGANTSLSPLHAKDLLEDEEVGFAYVSQREACTSLYSLIGVREHIKKRPPVATAEKVQRFVKARGKEAMVAGFYHEGYEEPLLMLMKRRGVHSGLVVKGEEGALSMTTRLRSASISKGFPVNYCSGFRSLSMASAFEVDGVSRQNFNLEVNAMDYGFEPTNTPRTDRSVSKNIELGLAALRGEKGPAYDRIILNAGIVDHLLGCDGAEDISAALDRAREAIDSGKALKRLLNYIKISHKLS</sequence>
<protein>
    <recommendedName>
        <fullName evidence="5">Anthranilate phosphoribosyltransferase</fullName>
    </recommendedName>
</protein>
<accession>A0AAN7FPH1</accession>
<keyword evidence="2" id="KW-0808">Transferase</keyword>
<organism evidence="3 4">
    <name type="scientific">Quercus rubra</name>
    <name type="common">Northern red oak</name>
    <name type="synonym">Quercus borealis</name>
    <dbReference type="NCBI Taxonomy" id="3512"/>
    <lineage>
        <taxon>Eukaryota</taxon>
        <taxon>Viridiplantae</taxon>
        <taxon>Streptophyta</taxon>
        <taxon>Embryophyta</taxon>
        <taxon>Tracheophyta</taxon>
        <taxon>Spermatophyta</taxon>
        <taxon>Magnoliopsida</taxon>
        <taxon>eudicotyledons</taxon>
        <taxon>Gunneridae</taxon>
        <taxon>Pentapetalae</taxon>
        <taxon>rosids</taxon>
        <taxon>fabids</taxon>
        <taxon>Fagales</taxon>
        <taxon>Fagaceae</taxon>
        <taxon>Quercus</taxon>
    </lineage>
</organism>
<dbReference type="GO" id="GO:0016757">
    <property type="term" value="F:glycosyltransferase activity"/>
    <property type="evidence" value="ECO:0007669"/>
    <property type="project" value="UniProtKB-KW"/>
</dbReference>
<name>A0AAN7FPH1_QUERU</name>
<dbReference type="PANTHER" id="PTHR11922:SF1">
    <property type="entry name" value="ANTHRANILATE PHOSPHORIBOSYLTRANSFERASE"/>
    <property type="match status" value="1"/>
</dbReference>
<dbReference type="Gene3D" id="3.40.1030.10">
    <property type="entry name" value="Nucleoside phosphorylase/phosphoribosyltransferase catalytic domain"/>
    <property type="match status" value="1"/>
</dbReference>
<dbReference type="AlphaFoldDB" id="A0AAN7FPH1"/>
<evidence type="ECO:0000256" key="1">
    <source>
        <dbReference type="ARBA" id="ARBA00022676"/>
    </source>
</evidence>
<evidence type="ECO:0008006" key="5">
    <source>
        <dbReference type="Google" id="ProtNLM"/>
    </source>
</evidence>
<evidence type="ECO:0000256" key="2">
    <source>
        <dbReference type="ARBA" id="ARBA00022679"/>
    </source>
</evidence>
<evidence type="ECO:0000313" key="3">
    <source>
        <dbReference type="EMBL" id="KAK4597960.1"/>
    </source>
</evidence>
<dbReference type="GO" id="GO:0003921">
    <property type="term" value="F:GMP synthase activity"/>
    <property type="evidence" value="ECO:0007669"/>
    <property type="project" value="TreeGrafter"/>
</dbReference>
<dbReference type="SUPFAM" id="SSF52418">
    <property type="entry name" value="Nucleoside phosphorylase/phosphoribosyltransferase catalytic domain"/>
    <property type="match status" value="1"/>
</dbReference>
<proteinExistence type="predicted"/>